<accession>I3X1I4</accession>
<evidence type="ECO:0000313" key="1">
    <source>
        <dbReference type="EMBL" id="AFL49740.1"/>
    </source>
</evidence>
<protein>
    <submittedName>
        <fullName evidence="1">Uncharacterized protein</fullName>
    </submittedName>
</protein>
<sequence length="52" mass="6209">MFWGQFGLSLHQRRWTHRPLIRLIGLSVRLRIRANISPVCIRDDAKARQRGR</sequence>
<dbReference type="HOGENOM" id="CLU_3084742_0_0_5"/>
<organism evidence="1 2">
    <name type="scientific">Sinorhizobium fredii (strain USDA 257)</name>
    <dbReference type="NCBI Taxonomy" id="1185652"/>
    <lineage>
        <taxon>Bacteria</taxon>
        <taxon>Pseudomonadati</taxon>
        <taxon>Pseudomonadota</taxon>
        <taxon>Alphaproteobacteria</taxon>
        <taxon>Hyphomicrobiales</taxon>
        <taxon>Rhizobiaceae</taxon>
        <taxon>Sinorhizobium/Ensifer group</taxon>
        <taxon>Sinorhizobium</taxon>
    </lineage>
</organism>
<dbReference type="STRING" id="1185652.USDA257_c11490"/>
<proteinExistence type="predicted"/>
<dbReference type="Proteomes" id="UP000006180">
    <property type="component" value="Chromosome"/>
</dbReference>
<dbReference type="KEGG" id="sfd:USDA257_c11490"/>
<name>I3X1I4_SINF2</name>
<gene>
    <name evidence="1" type="ORF">USDA257_c11490</name>
</gene>
<dbReference type="EMBL" id="CP003563">
    <property type="protein sequence ID" value="AFL49740.1"/>
    <property type="molecule type" value="Genomic_DNA"/>
</dbReference>
<evidence type="ECO:0000313" key="2">
    <source>
        <dbReference type="Proteomes" id="UP000006180"/>
    </source>
</evidence>
<dbReference type="AlphaFoldDB" id="I3X1I4"/>
<reference evidence="1 2" key="1">
    <citation type="journal article" date="2012" name="J. Bacteriol.">
        <title>Complete genome sequence of the broad-host-range strain Sinorhizobium fredii USDA257.</title>
        <authorList>
            <person name="Schuldes J."/>
            <person name="Rodriguez Orbegoso M."/>
            <person name="Schmeisser C."/>
            <person name="Krishnan H.B."/>
            <person name="Daniel R."/>
            <person name="Streit W.R."/>
        </authorList>
    </citation>
    <scope>NUCLEOTIDE SEQUENCE [LARGE SCALE GENOMIC DNA]</scope>
    <source>
        <strain evidence="1 2">USDA 257</strain>
    </source>
</reference>